<dbReference type="Proteomes" id="UP000638981">
    <property type="component" value="Unassembled WGS sequence"/>
</dbReference>
<keyword evidence="2" id="KW-1185">Reference proteome</keyword>
<dbReference type="EMBL" id="BMYJ01000009">
    <property type="protein sequence ID" value="GHC62897.1"/>
    <property type="molecule type" value="Genomic_DNA"/>
</dbReference>
<organism evidence="1 2">
    <name type="scientific">Neogemmobacter tilapiae</name>
    <dbReference type="NCBI Taxonomy" id="875041"/>
    <lineage>
        <taxon>Bacteria</taxon>
        <taxon>Pseudomonadati</taxon>
        <taxon>Pseudomonadota</taxon>
        <taxon>Alphaproteobacteria</taxon>
        <taxon>Rhodobacterales</taxon>
        <taxon>Paracoccaceae</taxon>
        <taxon>Neogemmobacter</taxon>
    </lineage>
</organism>
<dbReference type="AlphaFoldDB" id="A0A918TX54"/>
<name>A0A918TX54_9RHOB</name>
<comment type="caution">
    <text evidence="1">The sequence shown here is derived from an EMBL/GenBank/DDBJ whole genome shotgun (WGS) entry which is preliminary data.</text>
</comment>
<evidence type="ECO:0000313" key="1">
    <source>
        <dbReference type="EMBL" id="GHC62897.1"/>
    </source>
</evidence>
<gene>
    <name evidence="1" type="ORF">GCM10007315_28880</name>
</gene>
<accession>A0A918TX54</accession>
<reference evidence="1" key="2">
    <citation type="submission" date="2020-09" db="EMBL/GenBank/DDBJ databases">
        <authorList>
            <person name="Sun Q."/>
            <person name="Kim S."/>
        </authorList>
    </citation>
    <scope>NUCLEOTIDE SEQUENCE</scope>
    <source>
        <strain evidence="1">KCTC 23310</strain>
    </source>
</reference>
<proteinExistence type="predicted"/>
<protein>
    <submittedName>
        <fullName evidence="1">Uncharacterized protein</fullName>
    </submittedName>
</protein>
<reference evidence="1" key="1">
    <citation type="journal article" date="2014" name="Int. J. Syst. Evol. Microbiol.">
        <title>Complete genome sequence of Corynebacterium casei LMG S-19264T (=DSM 44701T), isolated from a smear-ripened cheese.</title>
        <authorList>
            <consortium name="US DOE Joint Genome Institute (JGI-PGF)"/>
            <person name="Walter F."/>
            <person name="Albersmeier A."/>
            <person name="Kalinowski J."/>
            <person name="Ruckert C."/>
        </authorList>
    </citation>
    <scope>NUCLEOTIDE SEQUENCE</scope>
    <source>
        <strain evidence="1">KCTC 23310</strain>
    </source>
</reference>
<evidence type="ECO:0000313" key="2">
    <source>
        <dbReference type="Proteomes" id="UP000638981"/>
    </source>
</evidence>
<sequence length="68" mass="6460">MIKDAASARGQGIGAGVGPAIAGGDDAHAVEAEVEHGAGGGTDVLAHLGADKDEMGLVEGALLHGKGC</sequence>